<proteinExistence type="predicted"/>
<organism evidence="1 2">
    <name type="scientific">Panagrolaimus sp. JU765</name>
    <dbReference type="NCBI Taxonomy" id="591449"/>
    <lineage>
        <taxon>Eukaryota</taxon>
        <taxon>Metazoa</taxon>
        <taxon>Ecdysozoa</taxon>
        <taxon>Nematoda</taxon>
        <taxon>Chromadorea</taxon>
        <taxon>Rhabditida</taxon>
        <taxon>Tylenchina</taxon>
        <taxon>Panagrolaimomorpha</taxon>
        <taxon>Panagrolaimoidea</taxon>
        <taxon>Panagrolaimidae</taxon>
        <taxon>Panagrolaimus</taxon>
    </lineage>
</organism>
<evidence type="ECO:0000313" key="2">
    <source>
        <dbReference type="WBParaSite" id="JU765_v2.g4289.t1"/>
    </source>
</evidence>
<dbReference type="WBParaSite" id="JU765_v2.g4289.t1">
    <property type="protein sequence ID" value="JU765_v2.g4289.t1"/>
    <property type="gene ID" value="JU765_v2.g4289"/>
</dbReference>
<protein>
    <submittedName>
        <fullName evidence="2">Uncharacterized protein</fullName>
    </submittedName>
</protein>
<reference evidence="2" key="1">
    <citation type="submission" date="2022-11" db="UniProtKB">
        <authorList>
            <consortium name="WormBaseParasite"/>
        </authorList>
    </citation>
    <scope>IDENTIFICATION</scope>
</reference>
<evidence type="ECO:0000313" key="1">
    <source>
        <dbReference type="Proteomes" id="UP000887576"/>
    </source>
</evidence>
<dbReference type="Proteomes" id="UP000887576">
    <property type="component" value="Unplaced"/>
</dbReference>
<name>A0AC34R8F9_9BILA</name>
<sequence length="461" mass="53277">TKAKTIMDENKLPMIEKLMYSRCASDAKTPVKLAKCVVELFLARTKYKNLEKLRRIQEYIHLNQKCTKYMEFLNEQNQNFIENENLPIDMKMKNTFDPQLEQVMKIINSVMDEKFSLLSPQIMPVLPTKKHPNLLSPTILSFNKDGFVSLPDIFHSVNAGKDEQNAWMDLLMYITGTGRKLDKVLKDLKPQIEQMKNKILPAIIKMEEMERKMKILKQTLSENQQLKMNKNGYAFLELDQMEFIHGKNHNYGKNDLAEYEHEVKLEDYIKFLSTLNEKNETNVLRRSKRQELKSNYEWMQWHALKPWAFVNRLNETVIFEAIILSPHAFFNEFLVLEVNTHDILAPRAFKITTLSPAFLMSRILSPLAFGTEVLSPRVLAALILSPMTLYTEIISPQVLEVHVGSPDALHVQVLSPNILGPRVFSPDALGVLILSPNVLSPRWISEERGLVEVCTVFTKCI</sequence>
<accession>A0AC34R8F9</accession>